<organism evidence="2 3">
    <name type="scientific">Entomortierella parvispora</name>
    <dbReference type="NCBI Taxonomy" id="205924"/>
    <lineage>
        <taxon>Eukaryota</taxon>
        <taxon>Fungi</taxon>
        <taxon>Fungi incertae sedis</taxon>
        <taxon>Mucoromycota</taxon>
        <taxon>Mortierellomycotina</taxon>
        <taxon>Mortierellomycetes</taxon>
        <taxon>Mortierellales</taxon>
        <taxon>Mortierellaceae</taxon>
        <taxon>Entomortierella</taxon>
    </lineage>
</organism>
<dbReference type="EMBL" id="BQFW01000003">
    <property type="protein sequence ID" value="GJJ69784.1"/>
    <property type="molecule type" value="Genomic_DNA"/>
</dbReference>
<evidence type="ECO:0000256" key="1">
    <source>
        <dbReference type="SAM" id="SignalP"/>
    </source>
</evidence>
<dbReference type="OrthoDB" id="2436092at2759"/>
<sequence>MHARSFITVLILAFCALSSCGLLTLASPPPPESPLLKITSPNQNSVYYVGDEVEVKVTFVGGSKNVLLKENTDIEFLIQKAIPLPELNDSLGSISAEKLAKDGFKFKVDKKFLIEKQQNVPFRIRAHFEGSQPGYDDSAPFKLEEKK</sequence>
<keyword evidence="1" id="KW-0732">Signal</keyword>
<gene>
    <name evidence="2" type="ORF">EMPS_02132</name>
</gene>
<accession>A0A9P3H4B1</accession>
<protein>
    <submittedName>
        <fullName evidence="2">Uncharacterized protein</fullName>
    </submittedName>
</protein>
<keyword evidence="3" id="KW-1185">Reference proteome</keyword>
<reference evidence="2" key="1">
    <citation type="submission" date="2021-11" db="EMBL/GenBank/DDBJ databases">
        <authorList>
            <person name="Herlambang A."/>
            <person name="Guo Y."/>
            <person name="Takashima Y."/>
            <person name="Nishizawa T."/>
        </authorList>
    </citation>
    <scope>NUCLEOTIDE SEQUENCE</scope>
    <source>
        <strain evidence="2">E1425</strain>
    </source>
</reference>
<reference evidence="2" key="2">
    <citation type="journal article" date="2022" name="Microbiol. Resour. Announc.">
        <title>Whole-Genome Sequence of Entomortierella parvispora E1425, a Mucoromycotan Fungus Associated with Burkholderiaceae-Related Endosymbiotic Bacteria.</title>
        <authorList>
            <person name="Herlambang A."/>
            <person name="Guo Y."/>
            <person name="Takashima Y."/>
            <person name="Narisawa K."/>
            <person name="Ohta H."/>
            <person name="Nishizawa T."/>
        </authorList>
    </citation>
    <scope>NUCLEOTIDE SEQUENCE</scope>
    <source>
        <strain evidence="2">E1425</strain>
    </source>
</reference>
<feature type="chain" id="PRO_5040490197" evidence="1">
    <location>
        <begin position="27"/>
        <end position="147"/>
    </location>
</feature>
<dbReference type="Proteomes" id="UP000827284">
    <property type="component" value="Unassembled WGS sequence"/>
</dbReference>
<dbReference type="AlphaFoldDB" id="A0A9P3H4B1"/>
<evidence type="ECO:0000313" key="2">
    <source>
        <dbReference type="EMBL" id="GJJ69784.1"/>
    </source>
</evidence>
<comment type="caution">
    <text evidence="2">The sequence shown here is derived from an EMBL/GenBank/DDBJ whole genome shotgun (WGS) entry which is preliminary data.</text>
</comment>
<proteinExistence type="predicted"/>
<evidence type="ECO:0000313" key="3">
    <source>
        <dbReference type="Proteomes" id="UP000827284"/>
    </source>
</evidence>
<name>A0A9P3H4B1_9FUNG</name>
<dbReference type="PROSITE" id="PS51257">
    <property type="entry name" value="PROKAR_LIPOPROTEIN"/>
    <property type="match status" value="1"/>
</dbReference>
<feature type="signal peptide" evidence="1">
    <location>
        <begin position="1"/>
        <end position="26"/>
    </location>
</feature>